<gene>
    <name evidence="7" type="primary">rsmH</name>
    <name evidence="8" type="ORF">ALO_20922</name>
</gene>
<dbReference type="InterPro" id="IPR029063">
    <property type="entry name" value="SAM-dependent_MTases_sf"/>
</dbReference>
<keyword evidence="9" id="KW-1185">Reference proteome</keyword>
<dbReference type="EMBL" id="AFGF01000269">
    <property type="protein sequence ID" value="EGO61978.1"/>
    <property type="molecule type" value="Genomic_DNA"/>
</dbReference>
<keyword evidence="3 7" id="KW-0698">rRNA processing</keyword>
<dbReference type="HAMAP" id="MF_01007">
    <property type="entry name" value="16SrRNA_methyltr_H"/>
    <property type="match status" value="1"/>
</dbReference>
<evidence type="ECO:0000256" key="5">
    <source>
        <dbReference type="ARBA" id="ARBA00022679"/>
    </source>
</evidence>
<protein>
    <recommendedName>
        <fullName evidence="7">Ribosomal RNA small subunit methyltransferase H</fullName>
        <ecNumber evidence="7">2.1.1.199</ecNumber>
    </recommendedName>
    <alternativeName>
        <fullName evidence="7">16S rRNA m(4)C1402 methyltransferase</fullName>
    </alternativeName>
    <alternativeName>
        <fullName evidence="7">rRNA (cytosine-N(4)-)-methyltransferase RsmH</fullName>
    </alternativeName>
</protein>
<comment type="function">
    <text evidence="7">Specifically methylates the N4 position of cytidine in position 1402 (C1402) of 16S rRNA.</text>
</comment>
<dbReference type="SUPFAM" id="SSF53335">
    <property type="entry name" value="S-adenosyl-L-methionine-dependent methyltransferases"/>
    <property type="match status" value="1"/>
</dbReference>
<name>F7NPY7_9FIRM</name>
<comment type="similarity">
    <text evidence="1 7">Belongs to the methyltransferase superfamily. RsmH family.</text>
</comment>
<feature type="binding site" evidence="7">
    <location>
        <position position="124"/>
    </location>
    <ligand>
        <name>S-adenosyl-L-methionine</name>
        <dbReference type="ChEBI" id="CHEBI:59789"/>
    </ligand>
</feature>
<dbReference type="SUPFAM" id="SSF81799">
    <property type="entry name" value="Putative methyltransferase TM0872, insert domain"/>
    <property type="match status" value="1"/>
</dbReference>
<comment type="subcellular location">
    <subcellularLocation>
        <location evidence="7">Cytoplasm</location>
    </subcellularLocation>
</comment>
<dbReference type="Gene3D" id="1.10.150.170">
    <property type="entry name" value="Putative methyltransferase TM0872, insert domain"/>
    <property type="match status" value="1"/>
</dbReference>
<dbReference type="EC" id="2.1.1.199" evidence="7"/>
<dbReference type="PIRSF" id="PIRSF004486">
    <property type="entry name" value="MraW"/>
    <property type="match status" value="1"/>
</dbReference>
<dbReference type="Pfam" id="PF01795">
    <property type="entry name" value="Methyltransf_5"/>
    <property type="match status" value="1"/>
</dbReference>
<dbReference type="GO" id="GO:0005737">
    <property type="term" value="C:cytoplasm"/>
    <property type="evidence" value="ECO:0007669"/>
    <property type="project" value="UniProtKB-SubCell"/>
</dbReference>
<proteinExistence type="inferred from homology"/>
<evidence type="ECO:0000256" key="6">
    <source>
        <dbReference type="ARBA" id="ARBA00022691"/>
    </source>
</evidence>
<evidence type="ECO:0000256" key="4">
    <source>
        <dbReference type="ARBA" id="ARBA00022603"/>
    </source>
</evidence>
<dbReference type="Gene3D" id="3.40.50.150">
    <property type="entry name" value="Vaccinia Virus protein VP39"/>
    <property type="match status" value="1"/>
</dbReference>
<feature type="binding site" evidence="7">
    <location>
        <position position="96"/>
    </location>
    <ligand>
        <name>S-adenosyl-L-methionine</name>
        <dbReference type="ChEBI" id="CHEBI:59789"/>
    </ligand>
</feature>
<evidence type="ECO:0000256" key="2">
    <source>
        <dbReference type="ARBA" id="ARBA00022490"/>
    </source>
</evidence>
<organism evidence="8 9">
    <name type="scientific">Acetonema longum DSM 6540</name>
    <dbReference type="NCBI Taxonomy" id="1009370"/>
    <lineage>
        <taxon>Bacteria</taxon>
        <taxon>Bacillati</taxon>
        <taxon>Bacillota</taxon>
        <taxon>Negativicutes</taxon>
        <taxon>Acetonemataceae</taxon>
        <taxon>Acetonema</taxon>
    </lineage>
</organism>
<evidence type="ECO:0000313" key="8">
    <source>
        <dbReference type="EMBL" id="EGO61978.1"/>
    </source>
</evidence>
<evidence type="ECO:0000256" key="1">
    <source>
        <dbReference type="ARBA" id="ARBA00010396"/>
    </source>
</evidence>
<dbReference type="GO" id="GO:0071424">
    <property type="term" value="F:rRNA (cytosine-N4-)-methyltransferase activity"/>
    <property type="evidence" value="ECO:0007669"/>
    <property type="project" value="UniProtKB-UniRule"/>
</dbReference>
<accession>F7NPY7</accession>
<sequence>MPSNWLIWEFSIRGDVMSFQHTTVLLEESVAALVTDPAGIYVDCTLGGAGHTLAIAGRLLSQGQLVGIDQDPAAIKAAREKLAAVQCRVHIVHANFREVDRVLSDLGLSKVNGILLDLGVSSYQLDTAERGFSYMQDGPLDMRMDPEARVSAYQVVNNYSEADLARVIHEYGEERWAKRIAQFIVVERDRQPIGTTGELVQVIKRAIPSAARKEGPHPAKRTFQAIRIEVNRELEVLRQVLEKSVDLLTTGGRLCAITFHSLEDRIVKQTIQNLAKPCTCPPHFPICVCNRKPLVKAIGRALSPAADEIENNPRSRSAKLRVAEKL</sequence>
<dbReference type="InterPro" id="IPR002903">
    <property type="entry name" value="RsmH"/>
</dbReference>
<keyword evidence="6 7" id="KW-0949">S-adenosyl-L-methionine</keyword>
<evidence type="ECO:0000256" key="3">
    <source>
        <dbReference type="ARBA" id="ARBA00022552"/>
    </source>
</evidence>
<comment type="catalytic activity">
    <reaction evidence="7">
        <text>cytidine(1402) in 16S rRNA + S-adenosyl-L-methionine = N(4)-methylcytidine(1402) in 16S rRNA + S-adenosyl-L-homocysteine + H(+)</text>
        <dbReference type="Rhea" id="RHEA:42928"/>
        <dbReference type="Rhea" id="RHEA-COMP:10286"/>
        <dbReference type="Rhea" id="RHEA-COMP:10287"/>
        <dbReference type="ChEBI" id="CHEBI:15378"/>
        <dbReference type="ChEBI" id="CHEBI:57856"/>
        <dbReference type="ChEBI" id="CHEBI:59789"/>
        <dbReference type="ChEBI" id="CHEBI:74506"/>
        <dbReference type="ChEBI" id="CHEBI:82748"/>
        <dbReference type="EC" id="2.1.1.199"/>
    </reaction>
</comment>
<dbReference type="PANTHER" id="PTHR11265:SF0">
    <property type="entry name" value="12S RRNA N4-METHYLCYTIDINE METHYLTRANSFERASE"/>
    <property type="match status" value="1"/>
</dbReference>
<dbReference type="InterPro" id="IPR023397">
    <property type="entry name" value="SAM-dep_MeTrfase_MraW_recog"/>
</dbReference>
<evidence type="ECO:0000313" key="9">
    <source>
        <dbReference type="Proteomes" id="UP000003240"/>
    </source>
</evidence>
<reference evidence="8 9" key="1">
    <citation type="journal article" date="2011" name="EMBO J.">
        <title>Structural diversity of bacterial flagellar motors.</title>
        <authorList>
            <person name="Chen S."/>
            <person name="Beeby M."/>
            <person name="Murphy G.E."/>
            <person name="Leadbetter J.R."/>
            <person name="Hendrixson D.R."/>
            <person name="Briegel A."/>
            <person name="Li Z."/>
            <person name="Shi J."/>
            <person name="Tocheva E.I."/>
            <person name="Muller A."/>
            <person name="Dobro M.J."/>
            <person name="Jensen G.J."/>
        </authorList>
    </citation>
    <scope>NUCLEOTIDE SEQUENCE [LARGE SCALE GENOMIC DNA]</scope>
    <source>
        <strain evidence="8 9">DSM 6540</strain>
    </source>
</reference>
<keyword evidence="5 7" id="KW-0808">Transferase</keyword>
<dbReference type="PANTHER" id="PTHR11265">
    <property type="entry name" value="S-ADENOSYL-METHYLTRANSFERASE MRAW"/>
    <property type="match status" value="1"/>
</dbReference>
<dbReference type="NCBIfam" id="TIGR00006">
    <property type="entry name" value="16S rRNA (cytosine(1402)-N(4))-methyltransferase RsmH"/>
    <property type="match status" value="1"/>
</dbReference>
<feature type="binding site" evidence="7">
    <location>
        <position position="117"/>
    </location>
    <ligand>
        <name>S-adenosyl-L-methionine</name>
        <dbReference type="ChEBI" id="CHEBI:59789"/>
    </ligand>
</feature>
<dbReference type="FunFam" id="1.10.150.170:FF:000001">
    <property type="entry name" value="Ribosomal RNA small subunit methyltransferase H"/>
    <property type="match status" value="1"/>
</dbReference>
<dbReference type="eggNOG" id="COG0275">
    <property type="taxonomic scope" value="Bacteria"/>
</dbReference>
<dbReference type="AlphaFoldDB" id="F7NPY7"/>
<dbReference type="STRING" id="1009370.ALO_20922"/>
<evidence type="ECO:0000256" key="7">
    <source>
        <dbReference type="HAMAP-Rule" id="MF_01007"/>
    </source>
</evidence>
<dbReference type="GO" id="GO:0070475">
    <property type="term" value="P:rRNA base methylation"/>
    <property type="evidence" value="ECO:0007669"/>
    <property type="project" value="UniProtKB-UniRule"/>
</dbReference>
<keyword evidence="4 7" id="KW-0489">Methyltransferase</keyword>
<comment type="caution">
    <text evidence="8">The sequence shown here is derived from an EMBL/GenBank/DDBJ whole genome shotgun (WGS) entry which is preliminary data.</text>
</comment>
<dbReference type="Proteomes" id="UP000003240">
    <property type="component" value="Unassembled WGS sequence"/>
</dbReference>
<feature type="binding site" evidence="7">
    <location>
        <begin position="49"/>
        <end position="51"/>
    </location>
    <ligand>
        <name>S-adenosyl-L-methionine</name>
        <dbReference type="ChEBI" id="CHEBI:59789"/>
    </ligand>
</feature>
<feature type="binding site" evidence="7">
    <location>
        <position position="69"/>
    </location>
    <ligand>
        <name>S-adenosyl-L-methionine</name>
        <dbReference type="ChEBI" id="CHEBI:59789"/>
    </ligand>
</feature>
<keyword evidence="2 7" id="KW-0963">Cytoplasm</keyword>